<protein>
    <recommendedName>
        <fullName evidence="3">AB hydrolase-1 domain-containing protein</fullName>
    </recommendedName>
</protein>
<dbReference type="Gene3D" id="3.40.50.1820">
    <property type="entry name" value="alpha/beta hydrolase"/>
    <property type="match status" value="1"/>
</dbReference>
<dbReference type="PIRSF" id="PIRSF005211">
    <property type="entry name" value="Ab_hydro_YheT"/>
    <property type="match status" value="1"/>
</dbReference>
<dbReference type="EMBL" id="SOBT01000008">
    <property type="protein sequence ID" value="TDU31775.1"/>
    <property type="molecule type" value="Genomic_DNA"/>
</dbReference>
<evidence type="ECO:0000259" key="3">
    <source>
        <dbReference type="Pfam" id="PF00561"/>
    </source>
</evidence>
<keyword evidence="5" id="KW-1185">Reference proteome</keyword>
<dbReference type="PANTHER" id="PTHR10794:SF93">
    <property type="entry name" value="SERINE AMINOPEPTIDASE S33 DOMAIN-CONTAINING PROTEIN"/>
    <property type="match status" value="1"/>
</dbReference>
<dbReference type="InterPro" id="IPR050960">
    <property type="entry name" value="AB_hydrolase_4_sf"/>
</dbReference>
<sequence length="374" mass="41612">MSILIVVGLLLILWFAHYRLSAVRRPRLDFHPSDFNRAIVDRLDQLRQPYRPTPWLYNPHLQLLWLLSSEAVAPWLRYERRDILTMRDGGTTALDWLGLDAAPNAPTLVLLHTVTGDAQTMRVTASDLRKATGWRVVLCTRRGHGGLPLTAPLVDTMGSTDDLREQLSRIHDEFPQSPLYAVGVSAGSGLLVRYLGEEGPRSLISASVAYCPGYDIGVAWTRTQPFYSRAMARRLVRHFLEPHPQAFAHLASYDACLAARDLSEFHENLYEMAGCASVGDYLQRSNPMGVFDRITVPMMILNADDDPVCVIENALDHLEAIKAVPDALLVRAARGSHCAFFEGWVARSWANRLIAGYLVAADGELSGSRLPTTP</sequence>
<evidence type="ECO:0000256" key="1">
    <source>
        <dbReference type="ARBA" id="ARBA00010884"/>
    </source>
</evidence>
<dbReference type="Proteomes" id="UP000295341">
    <property type="component" value="Unassembled WGS sequence"/>
</dbReference>
<dbReference type="GO" id="GO:0047372">
    <property type="term" value="F:monoacylglycerol lipase activity"/>
    <property type="evidence" value="ECO:0007669"/>
    <property type="project" value="TreeGrafter"/>
</dbReference>
<gene>
    <name evidence="4" type="ORF">DFR24_1157</name>
</gene>
<feature type="domain" description="AB hydrolase-1" evidence="3">
    <location>
        <begin position="106"/>
        <end position="343"/>
    </location>
</feature>
<dbReference type="AlphaFoldDB" id="A0A4S3K5L6"/>
<organism evidence="4 5">
    <name type="scientific">Panacagrimonas perspica</name>
    <dbReference type="NCBI Taxonomy" id="381431"/>
    <lineage>
        <taxon>Bacteria</taxon>
        <taxon>Pseudomonadati</taxon>
        <taxon>Pseudomonadota</taxon>
        <taxon>Gammaproteobacteria</taxon>
        <taxon>Nevskiales</taxon>
        <taxon>Nevskiaceae</taxon>
        <taxon>Panacagrimonas</taxon>
    </lineage>
</organism>
<feature type="active site" description="Charge relay system" evidence="2">
    <location>
        <position position="185"/>
    </location>
</feature>
<feature type="active site" description="Charge relay system" evidence="2">
    <location>
        <position position="337"/>
    </location>
</feature>
<evidence type="ECO:0000313" key="4">
    <source>
        <dbReference type="EMBL" id="TDU31775.1"/>
    </source>
</evidence>
<dbReference type="Pfam" id="PF00561">
    <property type="entry name" value="Abhydrolase_1"/>
    <property type="match status" value="1"/>
</dbReference>
<comment type="similarity">
    <text evidence="1">Belongs to the AB hydrolase superfamily. AB hydrolase 4 family.</text>
</comment>
<evidence type="ECO:0000313" key="5">
    <source>
        <dbReference type="Proteomes" id="UP000295341"/>
    </source>
</evidence>
<dbReference type="InterPro" id="IPR012020">
    <property type="entry name" value="ABHD4"/>
</dbReference>
<dbReference type="InterPro" id="IPR029058">
    <property type="entry name" value="AB_hydrolase_fold"/>
</dbReference>
<dbReference type="InterPro" id="IPR000073">
    <property type="entry name" value="AB_hydrolase_1"/>
</dbReference>
<accession>A0A4S3K5L6</accession>
<dbReference type="PANTHER" id="PTHR10794">
    <property type="entry name" value="ABHYDROLASE DOMAIN-CONTAINING PROTEIN"/>
    <property type="match status" value="1"/>
</dbReference>
<dbReference type="RefSeq" id="WP_133880336.1">
    <property type="nucleotide sequence ID" value="NZ_MWIN01000012.1"/>
</dbReference>
<dbReference type="GO" id="GO:0034338">
    <property type="term" value="F:short-chain carboxylesterase activity"/>
    <property type="evidence" value="ECO:0007669"/>
    <property type="project" value="TreeGrafter"/>
</dbReference>
<name>A0A4S3K5L6_9GAMM</name>
<proteinExistence type="inferred from homology"/>
<dbReference type="OrthoDB" id="6794451at2"/>
<dbReference type="SUPFAM" id="SSF53474">
    <property type="entry name" value="alpha/beta-Hydrolases"/>
    <property type="match status" value="1"/>
</dbReference>
<comment type="caution">
    <text evidence="4">The sequence shown here is derived from an EMBL/GenBank/DDBJ whole genome shotgun (WGS) entry which is preliminary data.</text>
</comment>
<evidence type="ECO:0000256" key="2">
    <source>
        <dbReference type="PIRSR" id="PIRSR005211-1"/>
    </source>
</evidence>
<reference evidence="4 5" key="1">
    <citation type="submission" date="2019-03" db="EMBL/GenBank/DDBJ databases">
        <title>Genomic Encyclopedia of Type Strains, Phase IV (KMG-IV): sequencing the most valuable type-strain genomes for metagenomic binning, comparative biology and taxonomic classification.</title>
        <authorList>
            <person name="Goeker M."/>
        </authorList>
    </citation>
    <scope>NUCLEOTIDE SEQUENCE [LARGE SCALE GENOMIC DNA]</scope>
    <source>
        <strain evidence="4 5">DSM 26377</strain>
    </source>
</reference>
<feature type="active site" description="Charge relay system" evidence="2">
    <location>
        <position position="306"/>
    </location>
</feature>